<comment type="caution">
    <text evidence="2">The sequence shown here is derived from an EMBL/GenBank/DDBJ whole genome shotgun (WGS) entry which is preliminary data.</text>
</comment>
<proteinExistence type="predicted"/>
<dbReference type="RefSeq" id="WP_136630414.1">
    <property type="nucleotide sequence ID" value="NZ_BGZI01000001.1"/>
</dbReference>
<protein>
    <recommendedName>
        <fullName evidence="4">Lipoprotein</fullName>
    </recommendedName>
</protein>
<dbReference type="EMBL" id="BGZI01000001">
    <property type="protein sequence ID" value="GBO86619.1"/>
    <property type="molecule type" value="Genomic_DNA"/>
</dbReference>
<sequence length="160" mass="17546">MNCFGIESKKALIACGIFLISLISGCASLHQQATEFRTSNGIAFEFNSRQFDTVDIQPSETQIWRGSELVGSVATMETNAEFSTAVEEVRQGFSEAQKSFGYVTELDLGEGVYGFSATVNGYTTAFIATSSHPSSWITISTDDDVFYEVLSTLTVHERHQ</sequence>
<accession>A0A5M3PV73</accession>
<evidence type="ECO:0008006" key="4">
    <source>
        <dbReference type="Google" id="ProtNLM"/>
    </source>
</evidence>
<evidence type="ECO:0000313" key="2">
    <source>
        <dbReference type="EMBL" id="GBO86619.1"/>
    </source>
</evidence>
<keyword evidence="1" id="KW-0732">Signal</keyword>
<feature type="signal peptide" evidence="1">
    <location>
        <begin position="1"/>
        <end position="26"/>
    </location>
</feature>
<evidence type="ECO:0000256" key="1">
    <source>
        <dbReference type="SAM" id="SignalP"/>
    </source>
</evidence>
<name>A0A5M3PV73_9GAMM</name>
<gene>
    <name evidence="2" type="ORF">MSSD14B_02870</name>
</gene>
<feature type="chain" id="PRO_5024321848" description="Lipoprotein" evidence="1">
    <location>
        <begin position="27"/>
        <end position="160"/>
    </location>
</feature>
<evidence type="ECO:0000313" key="3">
    <source>
        <dbReference type="Proteomes" id="UP000387223"/>
    </source>
</evidence>
<dbReference type="AlphaFoldDB" id="A0A5M3PV73"/>
<organism evidence="2 3">
    <name type="scientific">Marinobacter salsuginis</name>
    <dbReference type="NCBI Taxonomy" id="418719"/>
    <lineage>
        <taxon>Bacteria</taxon>
        <taxon>Pseudomonadati</taxon>
        <taxon>Pseudomonadota</taxon>
        <taxon>Gammaproteobacteria</taxon>
        <taxon>Pseudomonadales</taxon>
        <taxon>Marinobacteraceae</taxon>
        <taxon>Marinobacter</taxon>
    </lineage>
</organism>
<dbReference type="Proteomes" id="UP000387223">
    <property type="component" value="Unassembled WGS sequence"/>
</dbReference>
<reference evidence="2 3" key="1">
    <citation type="journal article" date="2019" name="J. Gen. Appl. Microbiol.">
        <title>Aerobic degradation of cis-dichloroethene by the marine bacterium Marinobacter salsuginis strain 5N-3.</title>
        <authorList>
            <person name="Inoue Y."/>
            <person name="Fukunaga Y."/>
            <person name="Katsumata H."/>
            <person name="Ohji S."/>
            <person name="Hosoyama A."/>
            <person name="Mori K."/>
            <person name="Ando K."/>
        </authorList>
    </citation>
    <scope>NUCLEOTIDE SEQUENCE [LARGE SCALE GENOMIC DNA]</scope>
    <source>
        <strain evidence="2 3">NBRC 109114</strain>
    </source>
</reference>